<dbReference type="EMBL" id="JAINVB010000001">
    <property type="protein sequence ID" value="MCK0084680.1"/>
    <property type="molecule type" value="Genomic_DNA"/>
</dbReference>
<comment type="caution">
    <text evidence="3">The sequence shown here is derived from an EMBL/GenBank/DDBJ whole genome shotgun (WGS) entry which is preliminary data.</text>
</comment>
<protein>
    <submittedName>
        <fullName evidence="3">NAD(P)-dependent oxidoreductase</fullName>
    </submittedName>
</protein>
<evidence type="ECO:0000256" key="1">
    <source>
        <dbReference type="ARBA" id="ARBA00007637"/>
    </source>
</evidence>
<comment type="similarity">
    <text evidence="1">Belongs to the NAD(P)-dependent epimerase/dehydratase family.</text>
</comment>
<gene>
    <name evidence="3" type="ORF">K5I21_02055</name>
</gene>
<dbReference type="Pfam" id="PF01370">
    <property type="entry name" value="Epimerase"/>
    <property type="match status" value="1"/>
</dbReference>
<proteinExistence type="inferred from homology"/>
<evidence type="ECO:0000313" key="4">
    <source>
        <dbReference type="Proteomes" id="UP001203136"/>
    </source>
</evidence>
<evidence type="ECO:0000259" key="2">
    <source>
        <dbReference type="Pfam" id="PF01370"/>
    </source>
</evidence>
<feature type="domain" description="NAD-dependent epimerase/dehydratase" evidence="2">
    <location>
        <begin position="3"/>
        <end position="225"/>
    </location>
</feature>
<dbReference type="Gene3D" id="3.40.50.720">
    <property type="entry name" value="NAD(P)-binding Rossmann-like Domain"/>
    <property type="match status" value="1"/>
</dbReference>
<evidence type="ECO:0000313" key="3">
    <source>
        <dbReference type="EMBL" id="MCK0084680.1"/>
    </source>
</evidence>
<dbReference type="CDD" id="cd08946">
    <property type="entry name" value="SDR_e"/>
    <property type="match status" value="1"/>
</dbReference>
<dbReference type="RefSeq" id="WP_118021138.1">
    <property type="nucleotide sequence ID" value="NZ_JADMOJ010000110.1"/>
</dbReference>
<accession>A0AAW5EWY8</accession>
<dbReference type="SUPFAM" id="SSF51735">
    <property type="entry name" value="NAD(P)-binding Rossmann-fold domains"/>
    <property type="match status" value="1"/>
</dbReference>
<sequence>MNIVVTGATSFVGTGAVKELLDRGHCVFAVLRENSAKADKLLQNGKIPENLTLLEEDLGNLGNLVNRMEEHCDVFLHMGWRGAGNSSRKDAGIQERSVQDALNAVRTAKALGCRRFLFTGSQAEYGVHNTLMDETITCRPASPYGEAKLKVRREAEKLCRELSLDYGHACIFSTYGPGDHPWSLISTCIDTFLHGGHMELSDCTQMWNFLYIEDAGRALAGLAEYEGSLLEHGCVYNLAGPMEETRSLRGFVEEIYRLCENRGSFEYGLRQPNAEGVVNLIPDIGKMKRVTGWTPEIHFEQGILNILRKL</sequence>
<dbReference type="Proteomes" id="UP001203136">
    <property type="component" value="Unassembled WGS sequence"/>
</dbReference>
<organism evidence="3 4">
    <name type="scientific">Clostridium symbiosum</name>
    <name type="common">Bacteroides symbiosus</name>
    <dbReference type="NCBI Taxonomy" id="1512"/>
    <lineage>
        <taxon>Bacteria</taxon>
        <taxon>Bacillati</taxon>
        <taxon>Bacillota</taxon>
        <taxon>Clostridia</taxon>
        <taxon>Lachnospirales</taxon>
        <taxon>Lachnospiraceae</taxon>
        <taxon>Otoolea</taxon>
    </lineage>
</organism>
<dbReference type="AlphaFoldDB" id="A0AAW5EWY8"/>
<dbReference type="InterPro" id="IPR036291">
    <property type="entry name" value="NAD(P)-bd_dom_sf"/>
</dbReference>
<dbReference type="InterPro" id="IPR001509">
    <property type="entry name" value="Epimerase_deHydtase"/>
</dbReference>
<name>A0AAW5EWY8_CLOSY</name>
<dbReference type="PANTHER" id="PTHR43000">
    <property type="entry name" value="DTDP-D-GLUCOSE 4,6-DEHYDRATASE-RELATED"/>
    <property type="match status" value="1"/>
</dbReference>
<reference evidence="3" key="1">
    <citation type="journal article" date="2022" name="Cell Host Microbe">
        <title>Colonization of the live biotherapeutic product VE303 and modulation of the microbiota and metabolites in healthy volunteers.</title>
        <authorList>
            <person name="Dsouza M."/>
            <person name="Menon R."/>
            <person name="Crossette E."/>
            <person name="Bhattarai S.K."/>
            <person name="Schneider J."/>
            <person name="Kim Y.G."/>
            <person name="Reddy S."/>
            <person name="Caballero S."/>
            <person name="Felix C."/>
            <person name="Cornacchione L."/>
            <person name="Hendrickson J."/>
            <person name="Watson A.R."/>
            <person name="Minot S.S."/>
            <person name="Greenfield N."/>
            <person name="Schopf L."/>
            <person name="Szabady R."/>
            <person name="Patarroyo J."/>
            <person name="Smith W."/>
            <person name="Harrison P."/>
            <person name="Kuijper E.J."/>
            <person name="Kelly C.P."/>
            <person name="Olle B."/>
            <person name="Bobilev D."/>
            <person name="Silber J.L."/>
            <person name="Bucci V."/>
            <person name="Roberts B."/>
            <person name="Faith J."/>
            <person name="Norman J.M."/>
        </authorList>
    </citation>
    <scope>NUCLEOTIDE SEQUENCE</scope>
    <source>
        <strain evidence="3">VE303-04</strain>
    </source>
</reference>